<keyword evidence="3" id="KW-0540">Nuclease</keyword>
<dbReference type="OrthoDB" id="9802901at2"/>
<dbReference type="STRING" id="260086.SAMN05216207_102351"/>
<dbReference type="AlphaFoldDB" id="A0A1I5CK93"/>
<evidence type="ECO:0000259" key="2">
    <source>
        <dbReference type="SMART" id="SM00507"/>
    </source>
</evidence>
<accession>A0A1I5CK93</accession>
<dbReference type="GO" id="GO:0003676">
    <property type="term" value="F:nucleic acid binding"/>
    <property type="evidence" value="ECO:0007669"/>
    <property type="project" value="InterPro"/>
</dbReference>
<proteinExistence type="predicted"/>
<dbReference type="Gene3D" id="1.10.30.50">
    <property type="match status" value="1"/>
</dbReference>
<gene>
    <name evidence="3" type="ORF">SAMN05216207_102351</name>
</gene>
<dbReference type="Proteomes" id="UP000199614">
    <property type="component" value="Unassembled WGS sequence"/>
</dbReference>
<name>A0A1I5CK93_PSUAM</name>
<sequence>MPYRQPVPGGAETVVVADLKPVDPLPDDHLPAPETELPTPARAPSGSRVLLLNASFEPLAVVTSKRAICLLLSGKAECLQEALEGAAFRSENLSLPAPSVLRLSRYVRVPYRRAVPMTRAGVLRRDARRCAYCPKRADTIDHVVPRSRGGAHSWENCVAACRGCNARKADRLIEELGWTLRIKPGPPARNGAGVLVLAVEPLPAWEPWLQAA</sequence>
<keyword evidence="3" id="KW-0378">Hydrolase</keyword>
<evidence type="ECO:0000256" key="1">
    <source>
        <dbReference type="SAM" id="MobiDB-lite"/>
    </source>
</evidence>
<dbReference type="InterPro" id="IPR052892">
    <property type="entry name" value="NA-targeting_endonuclease"/>
</dbReference>
<protein>
    <submittedName>
        <fullName evidence="3">5-methylcytosine-specific restriction endonuclease McrA</fullName>
    </submittedName>
</protein>
<dbReference type="GO" id="GO:0008270">
    <property type="term" value="F:zinc ion binding"/>
    <property type="evidence" value="ECO:0007669"/>
    <property type="project" value="InterPro"/>
</dbReference>
<feature type="domain" description="HNH nuclease" evidence="2">
    <location>
        <begin position="117"/>
        <end position="166"/>
    </location>
</feature>
<dbReference type="SMART" id="SM00507">
    <property type="entry name" value="HNHc"/>
    <property type="match status" value="1"/>
</dbReference>
<keyword evidence="3" id="KW-0255">Endonuclease</keyword>
<dbReference type="RefSeq" id="WP_093347514.1">
    <property type="nucleotide sequence ID" value="NZ_FOUY01000023.1"/>
</dbReference>
<dbReference type="CDD" id="cd00085">
    <property type="entry name" value="HNHc"/>
    <property type="match status" value="1"/>
</dbReference>
<dbReference type="EMBL" id="FOUY01000023">
    <property type="protein sequence ID" value="SFN87419.1"/>
    <property type="molecule type" value="Genomic_DNA"/>
</dbReference>
<reference evidence="3 4" key="1">
    <citation type="submission" date="2016-10" db="EMBL/GenBank/DDBJ databases">
        <authorList>
            <person name="de Groot N.N."/>
        </authorList>
    </citation>
    <scope>NUCLEOTIDE SEQUENCE [LARGE SCALE GENOMIC DNA]</scope>
    <source>
        <strain evidence="3 4">CGMCC 4.1877</strain>
    </source>
</reference>
<dbReference type="PANTHER" id="PTHR33877">
    <property type="entry name" value="SLL1193 PROTEIN"/>
    <property type="match status" value="1"/>
</dbReference>
<evidence type="ECO:0000313" key="4">
    <source>
        <dbReference type="Proteomes" id="UP000199614"/>
    </source>
</evidence>
<dbReference type="InterPro" id="IPR003615">
    <property type="entry name" value="HNH_nuc"/>
</dbReference>
<evidence type="ECO:0000313" key="3">
    <source>
        <dbReference type="EMBL" id="SFN87419.1"/>
    </source>
</evidence>
<dbReference type="PANTHER" id="PTHR33877:SF2">
    <property type="entry name" value="OS07G0170200 PROTEIN"/>
    <property type="match status" value="1"/>
</dbReference>
<dbReference type="InterPro" id="IPR002711">
    <property type="entry name" value="HNH"/>
</dbReference>
<dbReference type="GO" id="GO:0004519">
    <property type="term" value="F:endonuclease activity"/>
    <property type="evidence" value="ECO:0007669"/>
    <property type="project" value="UniProtKB-KW"/>
</dbReference>
<keyword evidence="4" id="KW-1185">Reference proteome</keyword>
<organism evidence="3 4">
    <name type="scientific">Pseudonocardia ammonioxydans</name>
    <dbReference type="NCBI Taxonomy" id="260086"/>
    <lineage>
        <taxon>Bacteria</taxon>
        <taxon>Bacillati</taxon>
        <taxon>Actinomycetota</taxon>
        <taxon>Actinomycetes</taxon>
        <taxon>Pseudonocardiales</taxon>
        <taxon>Pseudonocardiaceae</taxon>
        <taxon>Pseudonocardia</taxon>
    </lineage>
</organism>
<feature type="region of interest" description="Disordered" evidence="1">
    <location>
        <begin position="22"/>
        <end position="44"/>
    </location>
</feature>
<dbReference type="Pfam" id="PF01844">
    <property type="entry name" value="HNH"/>
    <property type="match status" value="1"/>
</dbReference>